<dbReference type="GO" id="GO:0004788">
    <property type="term" value="F:thiamine diphosphokinase activity"/>
    <property type="evidence" value="ECO:0007669"/>
    <property type="project" value="InterPro"/>
</dbReference>
<dbReference type="PANTHER" id="PTHR35895">
    <property type="entry name" value="CHROMOSOME 16, WHOLE GENOME SHOTGUN SEQUENCE"/>
    <property type="match status" value="1"/>
</dbReference>
<dbReference type="SMART" id="SM00983">
    <property type="entry name" value="TPK_B1_binding"/>
    <property type="match status" value="1"/>
</dbReference>
<dbReference type="InterPro" id="IPR007371">
    <property type="entry name" value="TPK_catalytic"/>
</dbReference>
<evidence type="ECO:0000256" key="3">
    <source>
        <dbReference type="ARBA" id="ARBA00022777"/>
    </source>
</evidence>
<protein>
    <recommendedName>
        <fullName evidence="7">Thiamin pyrophosphokinase thiamin-binding domain-containing protein</fullName>
    </recommendedName>
</protein>
<evidence type="ECO:0000256" key="4">
    <source>
        <dbReference type="ARBA" id="ARBA00022840"/>
    </source>
</evidence>
<dbReference type="GO" id="GO:0005524">
    <property type="term" value="F:ATP binding"/>
    <property type="evidence" value="ECO:0007669"/>
    <property type="project" value="UniProtKB-KW"/>
</dbReference>
<keyword evidence="6" id="KW-0812">Transmembrane</keyword>
<feature type="region of interest" description="Disordered" evidence="5">
    <location>
        <begin position="1529"/>
        <end position="1584"/>
    </location>
</feature>
<dbReference type="InterPro" id="IPR007373">
    <property type="entry name" value="Thiamin_PyroPKinase_B1-bd"/>
</dbReference>
<feature type="domain" description="Thiamin pyrophosphokinase thiamin-binding" evidence="7">
    <location>
        <begin position="1866"/>
        <end position="1932"/>
    </location>
</feature>
<dbReference type="InterPro" id="IPR036371">
    <property type="entry name" value="TPK_B1-bd_sf"/>
</dbReference>
<feature type="compositionally biased region" description="Low complexity" evidence="5">
    <location>
        <begin position="1563"/>
        <end position="1584"/>
    </location>
</feature>
<keyword evidence="6" id="KW-0472">Membrane</keyword>
<evidence type="ECO:0000256" key="5">
    <source>
        <dbReference type="SAM" id="MobiDB-lite"/>
    </source>
</evidence>
<dbReference type="GO" id="GO:0006772">
    <property type="term" value="P:thiamine metabolic process"/>
    <property type="evidence" value="ECO:0007669"/>
    <property type="project" value="InterPro"/>
</dbReference>
<comment type="caution">
    <text evidence="8">The sequence shown here is derived from an EMBL/GenBank/DDBJ whole genome shotgun (WGS) entry which is preliminary data.</text>
</comment>
<evidence type="ECO:0000313" key="9">
    <source>
        <dbReference type="Proteomes" id="UP000717515"/>
    </source>
</evidence>
<keyword evidence="2" id="KW-0547">Nucleotide-binding</keyword>
<dbReference type="Pfam" id="PF04265">
    <property type="entry name" value="TPK_B1_binding"/>
    <property type="match status" value="1"/>
</dbReference>
<dbReference type="Pfam" id="PF04263">
    <property type="entry name" value="TPK_catalytic"/>
    <property type="match status" value="1"/>
</dbReference>
<dbReference type="SUPFAM" id="SSF63999">
    <property type="entry name" value="Thiamin pyrophosphokinase, catalytic domain"/>
    <property type="match status" value="1"/>
</dbReference>
<evidence type="ECO:0000256" key="1">
    <source>
        <dbReference type="ARBA" id="ARBA00022679"/>
    </source>
</evidence>
<keyword evidence="6" id="KW-1133">Transmembrane helix</keyword>
<dbReference type="InterPro" id="IPR006282">
    <property type="entry name" value="Thi_PPkinase"/>
</dbReference>
<dbReference type="InterPro" id="IPR036759">
    <property type="entry name" value="TPK_catalytic_sf"/>
</dbReference>
<evidence type="ECO:0000313" key="8">
    <source>
        <dbReference type="EMBL" id="KAG9322679.1"/>
    </source>
</evidence>
<dbReference type="InterPro" id="IPR022185">
    <property type="entry name" value="DUF3712"/>
</dbReference>
<dbReference type="PANTHER" id="PTHR35895:SF1">
    <property type="entry name" value="LIPID-BINDING SERUM GLYCOPROTEIN C-TERMINAL DOMAIN-CONTAINING PROTEIN"/>
    <property type="match status" value="1"/>
</dbReference>
<organism evidence="8 9">
    <name type="scientific">Mortierella alpina</name>
    <name type="common">Oleaginous fungus</name>
    <name type="synonym">Mortierella renispora</name>
    <dbReference type="NCBI Taxonomy" id="64518"/>
    <lineage>
        <taxon>Eukaryota</taxon>
        <taxon>Fungi</taxon>
        <taxon>Fungi incertae sedis</taxon>
        <taxon>Mucoromycota</taxon>
        <taxon>Mortierellomycotina</taxon>
        <taxon>Mortierellomycetes</taxon>
        <taxon>Mortierellales</taxon>
        <taxon>Mortierellaceae</taxon>
        <taxon>Mortierella</taxon>
    </lineage>
</organism>
<reference evidence="8" key="1">
    <citation type="submission" date="2021-07" db="EMBL/GenBank/DDBJ databases">
        <title>Draft genome of Mortierella alpina, strain LL118, isolated from an aspen leaf litter sample.</title>
        <authorList>
            <person name="Yang S."/>
            <person name="Vinatzer B.A."/>
        </authorList>
    </citation>
    <scope>NUCLEOTIDE SEQUENCE</scope>
    <source>
        <strain evidence="8">LL118</strain>
    </source>
</reference>
<dbReference type="InterPro" id="IPR046368">
    <property type="entry name" value="Tag1"/>
</dbReference>
<keyword evidence="3" id="KW-0418">Kinase</keyword>
<feature type="compositionally biased region" description="Polar residues" evidence="5">
    <location>
        <begin position="1539"/>
        <end position="1558"/>
    </location>
</feature>
<dbReference type="CDD" id="cd07995">
    <property type="entry name" value="TPK"/>
    <property type="match status" value="1"/>
</dbReference>
<dbReference type="GO" id="GO:0000329">
    <property type="term" value="C:fungal-type vacuole membrane"/>
    <property type="evidence" value="ECO:0007669"/>
    <property type="project" value="InterPro"/>
</dbReference>
<keyword evidence="1" id="KW-0808">Transferase</keyword>
<dbReference type="Proteomes" id="UP000717515">
    <property type="component" value="Unassembled WGS sequence"/>
</dbReference>
<dbReference type="Gene3D" id="3.40.50.10240">
    <property type="entry name" value="Thiamin pyrophosphokinase, catalytic domain"/>
    <property type="match status" value="1"/>
</dbReference>
<dbReference type="GO" id="GO:0030975">
    <property type="term" value="F:thiamine binding"/>
    <property type="evidence" value="ECO:0007669"/>
    <property type="project" value="InterPro"/>
</dbReference>
<keyword evidence="4" id="KW-0067">ATP-binding</keyword>
<dbReference type="SUPFAM" id="SSF63862">
    <property type="entry name" value="Thiamin pyrophosphokinase, substrate-binding domain"/>
    <property type="match status" value="1"/>
</dbReference>
<accession>A0A9P8A5A8</accession>
<evidence type="ECO:0000256" key="2">
    <source>
        <dbReference type="ARBA" id="ARBA00022741"/>
    </source>
</evidence>
<dbReference type="NCBIfam" id="TIGR01378">
    <property type="entry name" value="thi_PPkinase"/>
    <property type="match status" value="1"/>
</dbReference>
<name>A0A9P8A5A8_MORAP</name>
<evidence type="ECO:0000259" key="7">
    <source>
        <dbReference type="SMART" id="SM00983"/>
    </source>
</evidence>
<dbReference type="Gene3D" id="2.60.120.320">
    <property type="entry name" value="Thiamin pyrophosphokinase, thiamin-binding domain"/>
    <property type="match status" value="1"/>
</dbReference>
<feature type="transmembrane region" description="Helical" evidence="6">
    <location>
        <begin position="47"/>
        <end position="71"/>
    </location>
</feature>
<dbReference type="GO" id="GO:0016301">
    <property type="term" value="F:kinase activity"/>
    <property type="evidence" value="ECO:0007669"/>
    <property type="project" value="UniProtKB-KW"/>
</dbReference>
<evidence type="ECO:0000256" key="6">
    <source>
        <dbReference type="SAM" id="Phobius"/>
    </source>
</evidence>
<gene>
    <name evidence="8" type="ORF">KVV02_008256</name>
</gene>
<dbReference type="FunFam" id="2.60.120.320:FF:000001">
    <property type="entry name" value="Thiamine pyrophosphokinase"/>
    <property type="match status" value="1"/>
</dbReference>
<dbReference type="Pfam" id="PF12505">
    <property type="entry name" value="DUF3712"/>
    <property type="match status" value="4"/>
</dbReference>
<sequence length="1942" mass="204691">MTQPTAAPSNEVEHLPYDERDEDYHEFDEYDEVTKPQTQPFYKRRRYWIFCAIMTVITLAVAVPIALFVILPKVAQVILDHSTMSFNSIQITNPTNTSLDMSMDGSLGNTGPFAATIKFPEPIQVYYNEQLLGSMTLPETKASGGSGTLLAQAPFTISDATAFGSFSADMMNQPTFVWTLKSKVTIVALGRTVNDLQLDKKLELNGMGGFPDVKILRFDLPSDAGPGQGINLQIDTAMNNPSPIGITLGTIVLDIGFNGTPLGQVKATGASIAGKSESVLNLTGTMHPQTTPEGLATVSGLFSSYIAGLSSETTARGVSVLPDGVNEVGWLSAGLKSMILKVPLKSPAPLNIIKSISLGPMGMNWTNTDAYAPLANSPGVVAAFEMPFGFSLNVTQVQNNMTVIYNSKNLANINAAEWGPAVTTKDANGTAINFALPPTPFAINADSHADFDDFVNKLTIGSSQGFTVEGFAGTVAQTPIGEVRITGIPFKSDVALSGLQGLKTEPTVINSLTVIGGLPEGLQIALNLTMVNPSQLSINTGSGENGIVTFGMQFQGDNVGTVIFPTLDLVPGQNLRTAGALFTPTGTAGGQALLQQYMSNQVSTVSVIGSESSSKIAPLAAGLKDIQLQSDMPGNPAQLLLGTALTILDDTGKTGIAMATVTVNNPFVPGLTIKSIKSTVQYGGRTLGSIDLPSVTISVPGMSQQASQPLPLSMDLSIDSLLSLMIDQARANNLNAEPIIALGKMAKDPAVKIPSSVFAGFNLPTFVKAAMAGLKVDVSMSVDVMVGEYATSLTLTQTGVPTATDDTILKLLPIVGTPIAQAIVDLATLSFDSVMINSPAETDFTTNINGLIANTGPFDAEITFPSGSTVNWLKDGSELPIGQIAMPTVSAKADVGAKLALTNVPFHVASAANMGDFVGFSLKAESFDWSVSAENMVVIAMGAPIPGIKMKKTVSLKGFNGLQGLVIQKYDLPSNDPDGIHLVLSATLPNPSNVGIEMGSVEFTNIFQGQDIGFVKTVGLKLLPGALTPIAMEGTLTKQTSEAGLAALGDMFRMALNGGTPNLIVKGKSVTPAGGPVSWLSSAFGSLTMNVSLPSLGKQDIITGITMKTMTLDFTGGNPYSVMTSSDNIEANFKIPFAFPLSITQVAEDMNIQLPQGNNVASLKIPLGPAQTLSPGLLKTQYSNVPLNVNDGSHEVFNAFSRVLTTGPGVQFFLAGTADTVAETAAGQVKIPGVAVSVSSTMAGMNLNAGGAQITNISITGGTPQYLEIHQNVVLQNPSGLTVKVGEVGFNIGYAGHSMGRATVKDMMLVPGANTLPAVFHLVPDSDVVRDAFLSGFVAGASFTLDVAGSTDSTKVESLKEAMASVKMASTISGITDKLIGAGSGAQPDILEMLQLLHPRKTPVQVMIYNPFDTPLYIKSMKASTVWNGYDFGVVDQEVGMTVPAKSTVLSPTVTMVSPGGIGFMGTLLPFMARYPQLLVGIAADVPFNIKSTITAVVGGQNGYTGNVQYSQADTIIKVQVGGKAPAGALPPSLGGSGNTTTIAPEVTATSSVPSPTNVAKEPSATKTADATSAAPAAPTGPATIEKRQLPQILESVPTDLSPEGVQAWIKGMVNKIAQDQGIAAPYGVVPNKFLVFDRIGVFPLHYSNIGDMNWQPSKCLEDPDVYQFRHISEETGEGKFVLIILNQPILITRRLFDNAWQNAAYRFCADGGANRLYDLLETDEERNKYAQDIYRNYIRGDLDSLRDDVKAYYVSQGVPVERVDSVDSTDFMKCIHLVRERDPKPTISAATISFAATDVTLATTESSYSSQEERQINNLAVVALGGTGGRFDQTMSSIHHLYLLYHERHATLVSDESIVVLLGPGTHEITCNLDIEGPTCGIIPFASPETIITTSGLKWDVENWKTAFGTQVSTSNVLASSKVTIHTNAPVVWTTEIKSNK</sequence>
<dbReference type="GO" id="GO:0009229">
    <property type="term" value="P:thiamine diphosphate biosynthetic process"/>
    <property type="evidence" value="ECO:0007669"/>
    <property type="project" value="InterPro"/>
</dbReference>
<proteinExistence type="predicted"/>
<dbReference type="EMBL" id="JAIFTL010000134">
    <property type="protein sequence ID" value="KAG9322679.1"/>
    <property type="molecule type" value="Genomic_DNA"/>
</dbReference>